<dbReference type="EMBL" id="BARS01027828">
    <property type="protein sequence ID" value="GAG01460.1"/>
    <property type="molecule type" value="Genomic_DNA"/>
</dbReference>
<protein>
    <recommendedName>
        <fullName evidence="2">Pyrrolo-quinoline quinone</fullName>
    </recommendedName>
</protein>
<dbReference type="AlphaFoldDB" id="X0U7G0"/>
<proteinExistence type="predicted"/>
<comment type="caution">
    <text evidence="1">The sequence shown here is derived from an EMBL/GenBank/DDBJ whole genome shotgun (WGS) entry which is preliminary data.</text>
</comment>
<dbReference type="InterPro" id="IPR015943">
    <property type="entry name" value="WD40/YVTN_repeat-like_dom_sf"/>
</dbReference>
<evidence type="ECO:0000313" key="1">
    <source>
        <dbReference type="EMBL" id="GAG01460.1"/>
    </source>
</evidence>
<evidence type="ECO:0008006" key="2">
    <source>
        <dbReference type="Google" id="ProtNLM"/>
    </source>
</evidence>
<gene>
    <name evidence="1" type="ORF">S01H1_43670</name>
</gene>
<dbReference type="Gene3D" id="2.130.10.10">
    <property type="entry name" value="YVTN repeat-like/Quinoprotein amine dehydrogenase"/>
    <property type="match status" value="1"/>
</dbReference>
<dbReference type="SUPFAM" id="SSF50998">
    <property type="entry name" value="Quinoprotein alcohol dehydrogenase-like"/>
    <property type="match status" value="1"/>
</dbReference>
<feature type="non-terminal residue" evidence="1">
    <location>
        <position position="265"/>
    </location>
</feature>
<reference evidence="1" key="1">
    <citation type="journal article" date="2014" name="Front. Microbiol.">
        <title>High frequency of phylogenetically diverse reductive dehalogenase-homologous genes in deep subseafloor sedimentary metagenomes.</title>
        <authorList>
            <person name="Kawai M."/>
            <person name="Futagami T."/>
            <person name="Toyoda A."/>
            <person name="Takaki Y."/>
            <person name="Nishi S."/>
            <person name="Hori S."/>
            <person name="Arai W."/>
            <person name="Tsubouchi T."/>
            <person name="Morono Y."/>
            <person name="Uchiyama I."/>
            <person name="Ito T."/>
            <person name="Fujiyama A."/>
            <person name="Inagaki F."/>
            <person name="Takami H."/>
        </authorList>
    </citation>
    <scope>NUCLEOTIDE SEQUENCE</scope>
    <source>
        <strain evidence="1">Expedition CK06-06</strain>
    </source>
</reference>
<sequence length="265" mass="29470">MRVLTPGGVALVRRDGTWVKTVKPWPDEMDEWTHFLHGPQNNAVSEDVLVGPPKSLRWAGPPRWGRTHEELASMSAMVSSGGRLFYIVDNAPLISVWYPAEWKLVARDAFNGIKLWEKPVGPWNDHLRHFRSGPTHLPRRLVAVGDDVFVTLGLDAAVTRLDAATGRVLNTYEGTEQTEEIVCHDGALYLMVGTSEVKRSGEGLSRRGEPEPTTTRSLIVLDVESGKELWRKNAKGADFILPLSLTVFQDKLFYQDVSGIACLDA</sequence>
<dbReference type="InterPro" id="IPR011047">
    <property type="entry name" value="Quinoprotein_ADH-like_sf"/>
</dbReference>
<accession>X0U7G0</accession>
<organism evidence="1">
    <name type="scientific">marine sediment metagenome</name>
    <dbReference type="NCBI Taxonomy" id="412755"/>
    <lineage>
        <taxon>unclassified sequences</taxon>
        <taxon>metagenomes</taxon>
        <taxon>ecological metagenomes</taxon>
    </lineage>
</organism>
<name>X0U7G0_9ZZZZ</name>